<dbReference type="NCBIfam" id="NF035944">
    <property type="entry name" value="PEPxxWA-CTERM"/>
    <property type="match status" value="1"/>
</dbReference>
<dbReference type="InterPro" id="IPR013424">
    <property type="entry name" value="Ice-binding_C"/>
</dbReference>
<evidence type="ECO:0000256" key="2">
    <source>
        <dbReference type="SAM" id="SignalP"/>
    </source>
</evidence>
<dbReference type="AlphaFoldDB" id="A0A2W5C1C6"/>
<evidence type="ECO:0000256" key="1">
    <source>
        <dbReference type="SAM" id="Phobius"/>
    </source>
</evidence>
<name>A0A2W5C1C6_9SPHN</name>
<organism evidence="4 5">
    <name type="scientific">Sphingomonas sanxanigenens</name>
    <dbReference type="NCBI Taxonomy" id="397260"/>
    <lineage>
        <taxon>Bacteria</taxon>
        <taxon>Pseudomonadati</taxon>
        <taxon>Pseudomonadota</taxon>
        <taxon>Alphaproteobacteria</taxon>
        <taxon>Sphingomonadales</taxon>
        <taxon>Sphingomonadaceae</taxon>
        <taxon>Sphingomonas</taxon>
    </lineage>
</organism>
<feature type="domain" description="Ice-binding protein C-terminal" evidence="3">
    <location>
        <begin position="367"/>
        <end position="391"/>
    </location>
</feature>
<feature type="signal peptide" evidence="2">
    <location>
        <begin position="1"/>
        <end position="25"/>
    </location>
</feature>
<dbReference type="EMBL" id="QFNN01000115">
    <property type="protein sequence ID" value="PZO87778.1"/>
    <property type="molecule type" value="Genomic_DNA"/>
</dbReference>
<keyword evidence="1" id="KW-0812">Transmembrane</keyword>
<evidence type="ECO:0000313" key="5">
    <source>
        <dbReference type="Proteomes" id="UP000249066"/>
    </source>
</evidence>
<gene>
    <name evidence="4" type="ORF">DI623_14055</name>
</gene>
<feature type="chain" id="PRO_5016152733" description="Ice-binding protein C-terminal domain-containing protein" evidence="2">
    <location>
        <begin position="26"/>
        <end position="398"/>
    </location>
</feature>
<dbReference type="NCBIfam" id="TIGR02595">
    <property type="entry name" value="PEP_CTERM"/>
    <property type="match status" value="1"/>
</dbReference>
<sequence>MSKFSRSVLLGAVMGAALAAQPAQALTFQLIDYNGSVAGTVAERGFKMAAAYWSSVLTSDAVVRLEIGYIPLATNVIGSTGSTRYGVTASSVYQQLAATGNSALDATAVANLTPLTAAGGLQMITSGYRNDATKVGIDVSKQVFDNDNSANNLTMGVNGAALKALGYTGFNPNQRDAQVNFSTNFAFDFDPTDGITPGKMDFIGVAIHEIGHALGFTSGVDIYDNPANANANANGSSNIWTTLDLFRYSNDPNNVAPGAGPALDLSVGANAYFSIDGGQNQLFGGSLFSTGRNQGDGQQASHWKDLGGCTGQEGIMDPNFCYAQMGEITALDIAAFDALGWNVSFDVLANSGYKITSADIYRRFAASVPEPATWAMLIAGFGMVGAAVRRRRTTIAFA</sequence>
<proteinExistence type="predicted"/>
<dbReference type="InterPro" id="IPR024079">
    <property type="entry name" value="MetalloPept_cat_dom_sf"/>
</dbReference>
<dbReference type="NCBIfam" id="NF038122">
    <property type="entry name" value="metallo_LGF"/>
    <property type="match status" value="1"/>
</dbReference>
<evidence type="ECO:0000259" key="3">
    <source>
        <dbReference type="Pfam" id="PF07589"/>
    </source>
</evidence>
<dbReference type="GO" id="GO:0008237">
    <property type="term" value="F:metallopeptidase activity"/>
    <property type="evidence" value="ECO:0007669"/>
    <property type="project" value="InterPro"/>
</dbReference>
<dbReference type="Proteomes" id="UP000249066">
    <property type="component" value="Unassembled WGS sequence"/>
</dbReference>
<reference evidence="4 5" key="1">
    <citation type="submission" date="2017-08" db="EMBL/GenBank/DDBJ databases">
        <title>Infants hospitalized years apart are colonized by the same room-sourced microbial strains.</title>
        <authorList>
            <person name="Brooks B."/>
            <person name="Olm M.R."/>
            <person name="Firek B.A."/>
            <person name="Baker R."/>
            <person name="Thomas B.C."/>
            <person name="Morowitz M.J."/>
            <person name="Banfield J.F."/>
        </authorList>
    </citation>
    <scope>NUCLEOTIDE SEQUENCE [LARGE SCALE GENOMIC DNA]</scope>
    <source>
        <strain evidence="4">S2_018_000_R2_101</strain>
    </source>
</reference>
<keyword evidence="2" id="KW-0732">Signal</keyword>
<keyword evidence="1" id="KW-1133">Transmembrane helix</keyword>
<dbReference type="Gene3D" id="3.40.390.10">
    <property type="entry name" value="Collagenase (Catalytic Domain)"/>
    <property type="match status" value="1"/>
</dbReference>
<comment type="caution">
    <text evidence="4">The sequence shown here is derived from an EMBL/GenBank/DDBJ whole genome shotgun (WGS) entry which is preliminary data.</text>
</comment>
<accession>A0A2W5C1C6</accession>
<protein>
    <recommendedName>
        <fullName evidence="3">Ice-binding protein C-terminal domain-containing protein</fullName>
    </recommendedName>
</protein>
<dbReference type="SUPFAM" id="SSF55486">
    <property type="entry name" value="Metalloproteases ('zincins'), catalytic domain"/>
    <property type="match status" value="2"/>
</dbReference>
<evidence type="ECO:0000313" key="4">
    <source>
        <dbReference type="EMBL" id="PZO87778.1"/>
    </source>
</evidence>
<keyword evidence="1" id="KW-0472">Membrane</keyword>
<dbReference type="Pfam" id="PF07589">
    <property type="entry name" value="PEP-CTERM"/>
    <property type="match status" value="1"/>
</dbReference>
<feature type="transmembrane region" description="Helical" evidence="1">
    <location>
        <begin position="371"/>
        <end position="388"/>
    </location>
</feature>